<evidence type="ECO:0000313" key="2">
    <source>
        <dbReference type="Proteomes" id="UP000565441"/>
    </source>
</evidence>
<evidence type="ECO:0000313" key="1">
    <source>
        <dbReference type="EMBL" id="KAF5383787.1"/>
    </source>
</evidence>
<protein>
    <submittedName>
        <fullName evidence="1">Uncharacterized protein</fullName>
    </submittedName>
</protein>
<accession>A0A8H5HI46</accession>
<name>A0A8H5HI46_9AGAR</name>
<dbReference type="AlphaFoldDB" id="A0A8H5HI46"/>
<dbReference type="Proteomes" id="UP000565441">
    <property type="component" value="Unassembled WGS sequence"/>
</dbReference>
<gene>
    <name evidence="1" type="ORF">D9615_003715</name>
</gene>
<comment type="caution">
    <text evidence="1">The sequence shown here is derived from an EMBL/GenBank/DDBJ whole genome shotgun (WGS) entry which is preliminary data.</text>
</comment>
<proteinExistence type="predicted"/>
<reference evidence="1 2" key="1">
    <citation type="journal article" date="2020" name="ISME J.">
        <title>Uncovering the hidden diversity of litter-decomposition mechanisms in mushroom-forming fungi.</title>
        <authorList>
            <person name="Floudas D."/>
            <person name="Bentzer J."/>
            <person name="Ahren D."/>
            <person name="Johansson T."/>
            <person name="Persson P."/>
            <person name="Tunlid A."/>
        </authorList>
    </citation>
    <scope>NUCLEOTIDE SEQUENCE [LARGE SCALE GENOMIC DNA]</scope>
    <source>
        <strain evidence="1 2">CBS 661.87</strain>
    </source>
</reference>
<keyword evidence="2" id="KW-1185">Reference proteome</keyword>
<dbReference type="OrthoDB" id="3265692at2759"/>
<sequence>MLSCWLETTIMPSKDSPTRPAHRRAVSSISAKAYLKAQAGDAYIPSPAEQAQFAYIDLSSTNPTIKASSRIMTSVRRTIGSLPKKRTESSPFFITTHRRTNCNGSTHLTHTTPATPKLECRPILTFAPLRLSPCPPTPTSPLFIKAADYGFHKNRRKQSGIIFVNDSDIQQRNDPKIAHELHFRHQGAYGAVSAAFTHRICPAVHNLICDFVATHKRGISNA</sequence>
<organism evidence="1 2">
    <name type="scientific">Tricholomella constricta</name>
    <dbReference type="NCBI Taxonomy" id="117010"/>
    <lineage>
        <taxon>Eukaryota</taxon>
        <taxon>Fungi</taxon>
        <taxon>Dikarya</taxon>
        <taxon>Basidiomycota</taxon>
        <taxon>Agaricomycotina</taxon>
        <taxon>Agaricomycetes</taxon>
        <taxon>Agaricomycetidae</taxon>
        <taxon>Agaricales</taxon>
        <taxon>Tricholomatineae</taxon>
        <taxon>Lyophyllaceae</taxon>
        <taxon>Tricholomella</taxon>
    </lineage>
</organism>
<dbReference type="EMBL" id="JAACJP010000006">
    <property type="protein sequence ID" value="KAF5383787.1"/>
    <property type="molecule type" value="Genomic_DNA"/>
</dbReference>